<comment type="caution">
    <text evidence="1">The sequence shown here is derived from an EMBL/GenBank/DDBJ whole genome shotgun (WGS) entry which is preliminary data.</text>
</comment>
<keyword evidence="2" id="KW-1185">Reference proteome</keyword>
<dbReference type="RefSeq" id="WP_213595188.1">
    <property type="nucleotide sequence ID" value="NZ_BOSM01000014.1"/>
</dbReference>
<sequence length="70" mass="8333">MNNVVHIFNHKKQIDPEQQLKLFCLQEILTTENMLQILQRMTIDEAFQFIAEKAVEDGDMPLDERLKKFL</sequence>
<proteinExistence type="predicted"/>
<name>A0ABQ4MYX5_9BACL</name>
<accession>A0ABQ4MYX5</accession>
<gene>
    <name evidence="1" type="ORF">J15TS10_49260</name>
</gene>
<protein>
    <submittedName>
        <fullName evidence="1">Uncharacterized protein</fullName>
    </submittedName>
</protein>
<dbReference type="Proteomes" id="UP000681290">
    <property type="component" value="Unassembled WGS sequence"/>
</dbReference>
<organism evidence="1 2">
    <name type="scientific">Paenibacillus woosongensis</name>
    <dbReference type="NCBI Taxonomy" id="307580"/>
    <lineage>
        <taxon>Bacteria</taxon>
        <taxon>Bacillati</taxon>
        <taxon>Bacillota</taxon>
        <taxon>Bacilli</taxon>
        <taxon>Bacillales</taxon>
        <taxon>Paenibacillaceae</taxon>
        <taxon>Paenibacillus</taxon>
    </lineage>
</organism>
<reference evidence="1 2" key="1">
    <citation type="submission" date="2021-03" db="EMBL/GenBank/DDBJ databases">
        <title>Antimicrobial resistance genes in bacteria isolated from Japanese honey, and their potential for conferring macrolide and lincosamide resistance in the American foulbrood pathogen Paenibacillus larvae.</title>
        <authorList>
            <person name="Okamoto M."/>
            <person name="Kumagai M."/>
            <person name="Kanamori H."/>
            <person name="Takamatsu D."/>
        </authorList>
    </citation>
    <scope>NUCLEOTIDE SEQUENCE [LARGE SCALE GENOMIC DNA]</scope>
    <source>
        <strain evidence="1 2">J15TS10</strain>
    </source>
</reference>
<dbReference type="EMBL" id="BOSM01000014">
    <property type="protein sequence ID" value="GIP61112.1"/>
    <property type="molecule type" value="Genomic_DNA"/>
</dbReference>
<evidence type="ECO:0000313" key="2">
    <source>
        <dbReference type="Proteomes" id="UP000681290"/>
    </source>
</evidence>
<evidence type="ECO:0000313" key="1">
    <source>
        <dbReference type="EMBL" id="GIP61112.1"/>
    </source>
</evidence>